<geneLocation type="plasmid" evidence="1 2">
    <name>AZOBR_p3</name>
</geneLocation>
<dbReference type="Gene3D" id="1.10.10.10">
    <property type="entry name" value="Winged helix-like DNA-binding domain superfamily/Winged helix DNA-binding domain"/>
    <property type="match status" value="1"/>
</dbReference>
<dbReference type="AlphaFoldDB" id="A0A9P1JZS1"/>
<protein>
    <submittedName>
        <fullName evidence="1">Uncharacterized protein</fullName>
    </submittedName>
</protein>
<evidence type="ECO:0000313" key="2">
    <source>
        <dbReference type="Proteomes" id="UP000007319"/>
    </source>
</evidence>
<name>A0A9P1JZS1_9PROT</name>
<reference evidence="1 2" key="1">
    <citation type="journal article" date="2011" name="PLoS Genet.">
        <title>Azospirillum genomes reveal transition of bacteria from aquatic to terrestrial environments.</title>
        <authorList>
            <person name="Wisniewski-Dye F."/>
            <person name="Borziak K."/>
            <person name="Khalsa-Moyers G."/>
            <person name="Alexandre G."/>
            <person name="Sukharnikov L.O."/>
            <person name="Wuichet K."/>
            <person name="Hurst G.B."/>
            <person name="McDonald W.H."/>
            <person name="Robertson J.S."/>
            <person name="Barbe V."/>
            <person name="Calteau A."/>
            <person name="Rouy Z."/>
            <person name="Mangenot S."/>
            <person name="Prigent-Combaret C."/>
            <person name="Normand P."/>
            <person name="Boyer M."/>
            <person name="Siguier P."/>
            <person name="Dessaux Y."/>
            <person name="Elmerich C."/>
            <person name="Condemine G."/>
            <person name="Krishnen G."/>
            <person name="Kennedy I."/>
            <person name="Paterson A.H."/>
            <person name="Gonzalez V."/>
            <person name="Mavingui P."/>
            <person name="Zhulin I.B."/>
        </authorList>
    </citation>
    <scope>NUCLEOTIDE SEQUENCE [LARGE SCALE GENOMIC DNA]</scope>
    <source>
        <strain evidence="1 2">Sp245</strain>
    </source>
</reference>
<dbReference type="KEGG" id="abs:AZOBR_p340159"/>
<evidence type="ECO:0000313" key="1">
    <source>
        <dbReference type="EMBL" id="CCD02921.1"/>
    </source>
</evidence>
<dbReference type="Proteomes" id="UP000007319">
    <property type="component" value="Plasmid AZOBR_p3"/>
</dbReference>
<dbReference type="RefSeq" id="WP_014199433.1">
    <property type="nucleotide sequence ID" value="NC_016595.1"/>
</dbReference>
<keyword evidence="1" id="KW-0614">Plasmid</keyword>
<keyword evidence="2" id="KW-1185">Reference proteome</keyword>
<dbReference type="InterPro" id="IPR036388">
    <property type="entry name" value="WH-like_DNA-bd_sf"/>
</dbReference>
<organism evidence="1 2">
    <name type="scientific">Azospirillum baldaniorum</name>
    <dbReference type="NCBI Taxonomy" id="1064539"/>
    <lineage>
        <taxon>Bacteria</taxon>
        <taxon>Pseudomonadati</taxon>
        <taxon>Pseudomonadota</taxon>
        <taxon>Alphaproteobacteria</taxon>
        <taxon>Rhodospirillales</taxon>
        <taxon>Azospirillaceae</taxon>
        <taxon>Azospirillum</taxon>
    </lineage>
</organism>
<accession>A0A9P1JZS1</accession>
<dbReference type="EMBL" id="HE577330">
    <property type="protein sequence ID" value="CCD02921.1"/>
    <property type="molecule type" value="Genomic_DNA"/>
</dbReference>
<gene>
    <name evidence="1" type="ORF">AZOBR_p340159</name>
</gene>
<proteinExistence type="predicted"/>
<sequence length="141" mass="15590">MALSKARREQSAALQAMIAPLHAQGLTSAEIGKRIGTSSRTVGNHLALMGLKGNGSALRIPKTLRRSLAVVQPRQEEDDAPPGPEWIMSRAEIVAKEQAKKHLIRAMGDRPTEAQTRQLFEVSHRLDLDRRARSALRRISQ</sequence>